<dbReference type="InterPro" id="IPR027417">
    <property type="entry name" value="P-loop_NTPase"/>
</dbReference>
<dbReference type="OrthoDB" id="9809127at2"/>
<dbReference type="RefSeq" id="WP_040037575.1">
    <property type="nucleotide sequence ID" value="NZ_JWIQ02000059.1"/>
</dbReference>
<dbReference type="EMBL" id="JWIR02000080">
    <property type="protein sequence ID" value="KKB34696.1"/>
    <property type="molecule type" value="Genomic_DNA"/>
</dbReference>
<evidence type="ECO:0000256" key="1">
    <source>
        <dbReference type="ARBA" id="ARBA00022741"/>
    </source>
</evidence>
<feature type="domain" description="FeoB-type G" evidence="4">
    <location>
        <begin position="3"/>
        <end position="165"/>
    </location>
</feature>
<gene>
    <name evidence="5" type="ORF">QY95_03808</name>
</gene>
<organism evidence="5 6">
    <name type="scientific">Bacillus thermotolerans</name>
    <name type="common">Quasibacillus thermotolerans</name>
    <dbReference type="NCBI Taxonomy" id="1221996"/>
    <lineage>
        <taxon>Bacteria</taxon>
        <taxon>Bacillati</taxon>
        <taxon>Bacillota</taxon>
        <taxon>Bacilli</taxon>
        <taxon>Bacillales</taxon>
        <taxon>Bacillaceae</taxon>
        <taxon>Bacillus</taxon>
    </lineage>
</organism>
<sequence>MKEYTVALAGNPNTGKSTLFNTLTGLKQHTGNWAGKTVTLAAGYYRYEDVQFKMVDLPGTYSLFSNSDDEEVARDYIVFEKPDVTLLVLDATSLERSLNLALQVLEMTDQVLICLNLMDEAKKKGLKINAGQLSKKLGVPVIPISARNNEGLEVLSDTLLKLCSGKMKTTPYKMRYSEELEAKILKLETELADILGHEFPARWLAIRFLDGDEKLIAALKNKLDSKGKGGEAHGSTTTFGRSSGRHSC</sequence>
<dbReference type="SUPFAM" id="SSF52540">
    <property type="entry name" value="P-loop containing nucleoside triphosphate hydrolases"/>
    <property type="match status" value="1"/>
</dbReference>
<dbReference type="InterPro" id="IPR005225">
    <property type="entry name" value="Small_GTP-bd"/>
</dbReference>
<comment type="caution">
    <text evidence="5">The sequence shown here is derived from an EMBL/GenBank/DDBJ whole genome shotgun (WGS) entry which is preliminary data.</text>
</comment>
<dbReference type="PROSITE" id="PS51711">
    <property type="entry name" value="G_FEOB"/>
    <property type="match status" value="1"/>
</dbReference>
<dbReference type="AlphaFoldDB" id="A0A0F5HN21"/>
<dbReference type="Pfam" id="PF17910">
    <property type="entry name" value="FeoB_Cyto"/>
    <property type="match status" value="1"/>
</dbReference>
<evidence type="ECO:0000256" key="2">
    <source>
        <dbReference type="ARBA" id="ARBA00023134"/>
    </source>
</evidence>
<keyword evidence="6" id="KW-1185">Reference proteome</keyword>
<reference evidence="5" key="1">
    <citation type="submission" date="2015-02" db="EMBL/GenBank/DDBJ databases">
        <title>Genome Assembly of Bacillaceae bacterium MTCC 8252.</title>
        <authorList>
            <person name="Verma A."/>
            <person name="Khatri I."/>
            <person name="Mual P."/>
            <person name="Subramanian S."/>
            <person name="Krishnamurthi S."/>
        </authorList>
    </citation>
    <scope>NUCLEOTIDE SEQUENCE [LARGE SCALE GENOMIC DNA]</scope>
    <source>
        <strain evidence="5">MTCC 8252</strain>
    </source>
</reference>
<keyword evidence="1" id="KW-0547">Nucleotide-binding</keyword>
<dbReference type="STRING" id="1221996.QY95_03808"/>
<dbReference type="NCBIfam" id="TIGR00231">
    <property type="entry name" value="small_GTP"/>
    <property type="match status" value="1"/>
</dbReference>
<dbReference type="CDD" id="cd01879">
    <property type="entry name" value="FeoB"/>
    <property type="match status" value="1"/>
</dbReference>
<dbReference type="Gene3D" id="1.10.287.1770">
    <property type="match status" value="1"/>
</dbReference>
<keyword evidence="2" id="KW-0342">GTP-binding</keyword>
<evidence type="ECO:0000256" key="3">
    <source>
        <dbReference type="SAM" id="MobiDB-lite"/>
    </source>
</evidence>
<evidence type="ECO:0000259" key="4">
    <source>
        <dbReference type="PROSITE" id="PS51711"/>
    </source>
</evidence>
<protein>
    <submittedName>
        <fullName evidence="5">Ferrous iron transport protein B</fullName>
    </submittedName>
</protein>
<dbReference type="Proteomes" id="UP000031563">
    <property type="component" value="Unassembled WGS sequence"/>
</dbReference>
<proteinExistence type="predicted"/>
<accession>A0A0F5HN21</accession>
<dbReference type="Pfam" id="PF02421">
    <property type="entry name" value="FeoB_N"/>
    <property type="match status" value="1"/>
</dbReference>
<dbReference type="FunFam" id="3.40.50.300:FF:000969">
    <property type="entry name" value="Ferrous iron transporter B"/>
    <property type="match status" value="1"/>
</dbReference>
<dbReference type="PRINTS" id="PR00326">
    <property type="entry name" value="GTP1OBG"/>
</dbReference>
<evidence type="ECO:0000313" key="5">
    <source>
        <dbReference type="EMBL" id="KKB34696.1"/>
    </source>
</evidence>
<dbReference type="InterPro" id="IPR041069">
    <property type="entry name" value="FeoB_Cyto"/>
</dbReference>
<dbReference type="GO" id="GO:0005886">
    <property type="term" value="C:plasma membrane"/>
    <property type="evidence" value="ECO:0007669"/>
    <property type="project" value="TreeGrafter"/>
</dbReference>
<dbReference type="GO" id="GO:0015093">
    <property type="term" value="F:ferrous iron transmembrane transporter activity"/>
    <property type="evidence" value="ECO:0007669"/>
    <property type="project" value="TreeGrafter"/>
</dbReference>
<dbReference type="Gene3D" id="3.40.50.300">
    <property type="entry name" value="P-loop containing nucleotide triphosphate hydrolases"/>
    <property type="match status" value="1"/>
</dbReference>
<feature type="region of interest" description="Disordered" evidence="3">
    <location>
        <begin position="225"/>
        <end position="248"/>
    </location>
</feature>
<dbReference type="InterPro" id="IPR006073">
    <property type="entry name" value="GTP-bd"/>
</dbReference>
<dbReference type="PANTHER" id="PTHR43185:SF1">
    <property type="entry name" value="FE(2+) TRANSPORTER FEOB"/>
    <property type="match status" value="1"/>
</dbReference>
<evidence type="ECO:0000313" key="6">
    <source>
        <dbReference type="Proteomes" id="UP000031563"/>
    </source>
</evidence>
<dbReference type="PANTHER" id="PTHR43185">
    <property type="entry name" value="FERROUS IRON TRANSPORT PROTEIN B"/>
    <property type="match status" value="1"/>
</dbReference>
<name>A0A0F5HN21_BACTR</name>
<dbReference type="InterPro" id="IPR030389">
    <property type="entry name" value="G_FEOB_dom"/>
</dbReference>
<dbReference type="GO" id="GO:0005525">
    <property type="term" value="F:GTP binding"/>
    <property type="evidence" value="ECO:0007669"/>
    <property type="project" value="UniProtKB-KW"/>
</dbReference>
<dbReference type="InterPro" id="IPR050860">
    <property type="entry name" value="FeoB_GTPase"/>
</dbReference>